<keyword evidence="3" id="KW-0808">Transferase</keyword>
<reference evidence="3 4" key="1">
    <citation type="submission" date="2019-05" db="EMBL/GenBank/DDBJ databases">
        <title>Colwellia ponticola sp. nov., isolated from seawater.</title>
        <authorList>
            <person name="Yoon J.-H."/>
        </authorList>
    </citation>
    <scope>NUCLEOTIDE SEQUENCE [LARGE SCALE GENOMIC DNA]</scope>
    <source>
        <strain evidence="3 4">OISW-25</strain>
    </source>
</reference>
<organism evidence="3 4">
    <name type="scientific">Colwellia ponticola</name>
    <dbReference type="NCBI Taxonomy" id="2304625"/>
    <lineage>
        <taxon>Bacteria</taxon>
        <taxon>Pseudomonadati</taxon>
        <taxon>Pseudomonadota</taxon>
        <taxon>Gammaproteobacteria</taxon>
        <taxon>Alteromonadales</taxon>
        <taxon>Colwelliaceae</taxon>
        <taxon>Colwellia</taxon>
    </lineage>
</organism>
<evidence type="ECO:0000256" key="1">
    <source>
        <dbReference type="ARBA" id="ARBA00022842"/>
    </source>
</evidence>
<name>A0A8H2PPD5_9GAMM</name>
<gene>
    <name evidence="3" type="ORF">FCS21_02645</name>
</gene>
<proteinExistence type="predicted"/>
<protein>
    <submittedName>
        <fullName evidence="3">Molybdenum cofactor guanylyltransferase</fullName>
    </submittedName>
</protein>
<sequence>MTVQAIDCLGVVLAGGLSSRMGQDKAKLQRQFSSASPKNWPSTTSAQSMSRLSMLDFSKQLLSDAGIKNIVVSGDNHQIPDCVAQAGPVGGIYSVLAHYLANSPEHLQPKAFLILPVDLPLMTAQALAELKLKGQLSNKATFFSDSQNHHHHIPLYLPNNAFLQLFLKQAFQQENVLTGSKSKAINSNNNKKNGPSVRAMLKNVPHQAVASLNNKLLFNTNTPEQWQQAQQKF</sequence>
<dbReference type="Proteomes" id="UP000307702">
    <property type="component" value="Unassembled WGS sequence"/>
</dbReference>
<dbReference type="AlphaFoldDB" id="A0A8H2PPD5"/>
<dbReference type="EMBL" id="SZVP01000001">
    <property type="protein sequence ID" value="TMM47880.1"/>
    <property type="molecule type" value="Genomic_DNA"/>
</dbReference>
<accession>A0A8H2PPD5</accession>
<keyword evidence="3" id="KW-0548">Nucleotidyltransferase</keyword>
<dbReference type="InterPro" id="IPR029044">
    <property type="entry name" value="Nucleotide-diphossugar_trans"/>
</dbReference>
<dbReference type="InterPro" id="IPR025877">
    <property type="entry name" value="MobA-like_NTP_Trfase"/>
</dbReference>
<feature type="domain" description="MobA-like NTP transferase" evidence="2">
    <location>
        <begin position="10"/>
        <end position="161"/>
    </location>
</feature>
<evidence type="ECO:0000259" key="2">
    <source>
        <dbReference type="Pfam" id="PF12804"/>
    </source>
</evidence>
<dbReference type="SUPFAM" id="SSF53448">
    <property type="entry name" value="Nucleotide-diphospho-sugar transferases"/>
    <property type="match status" value="1"/>
</dbReference>
<dbReference type="Gene3D" id="3.90.550.10">
    <property type="entry name" value="Spore Coat Polysaccharide Biosynthesis Protein SpsA, Chain A"/>
    <property type="match status" value="1"/>
</dbReference>
<evidence type="ECO:0000313" key="3">
    <source>
        <dbReference type="EMBL" id="TMM47880.1"/>
    </source>
</evidence>
<dbReference type="OrthoDB" id="9788394at2"/>
<keyword evidence="1" id="KW-0460">Magnesium</keyword>
<keyword evidence="4" id="KW-1185">Reference proteome</keyword>
<comment type="caution">
    <text evidence="3">The sequence shown here is derived from an EMBL/GenBank/DDBJ whole genome shotgun (WGS) entry which is preliminary data.</text>
</comment>
<dbReference type="RefSeq" id="WP_138620409.1">
    <property type="nucleotide sequence ID" value="NZ_SZVP01000001.1"/>
</dbReference>
<dbReference type="Pfam" id="PF12804">
    <property type="entry name" value="NTP_transf_3"/>
    <property type="match status" value="1"/>
</dbReference>
<evidence type="ECO:0000313" key="4">
    <source>
        <dbReference type="Proteomes" id="UP000307702"/>
    </source>
</evidence>
<dbReference type="GO" id="GO:0016779">
    <property type="term" value="F:nucleotidyltransferase activity"/>
    <property type="evidence" value="ECO:0007669"/>
    <property type="project" value="UniProtKB-KW"/>
</dbReference>